<dbReference type="PANTHER" id="PTHR33112:SF10">
    <property type="entry name" value="TOL"/>
    <property type="match status" value="1"/>
</dbReference>
<dbReference type="AlphaFoldDB" id="A0A6A6JNP4"/>
<protein>
    <recommendedName>
        <fullName evidence="2">Protein kinase domain-containing protein</fullName>
    </recommendedName>
</protein>
<dbReference type="InterPro" id="IPR008271">
    <property type="entry name" value="Ser/Thr_kinase_AS"/>
</dbReference>
<dbReference type="GO" id="GO:0004672">
    <property type="term" value="F:protein kinase activity"/>
    <property type="evidence" value="ECO:0007669"/>
    <property type="project" value="InterPro"/>
</dbReference>
<dbReference type="Pfam" id="PF06985">
    <property type="entry name" value="HET"/>
    <property type="match status" value="1"/>
</dbReference>
<dbReference type="InterPro" id="IPR010730">
    <property type="entry name" value="HET"/>
</dbReference>
<feature type="compositionally biased region" description="Acidic residues" evidence="1">
    <location>
        <begin position="377"/>
        <end position="393"/>
    </location>
</feature>
<feature type="region of interest" description="Disordered" evidence="1">
    <location>
        <begin position="373"/>
        <end position="436"/>
    </location>
</feature>
<dbReference type="PROSITE" id="PS00108">
    <property type="entry name" value="PROTEIN_KINASE_ST"/>
    <property type="match status" value="1"/>
</dbReference>
<evidence type="ECO:0000259" key="2">
    <source>
        <dbReference type="PROSITE" id="PS50011"/>
    </source>
</evidence>
<dbReference type="OrthoDB" id="4062651at2759"/>
<feature type="domain" description="Protein kinase" evidence="2">
    <location>
        <begin position="642"/>
        <end position="922"/>
    </location>
</feature>
<dbReference type="SUPFAM" id="SSF56112">
    <property type="entry name" value="Protein kinase-like (PK-like)"/>
    <property type="match status" value="1"/>
</dbReference>
<dbReference type="Gene3D" id="1.10.510.10">
    <property type="entry name" value="Transferase(Phosphotransferase) domain 1"/>
    <property type="match status" value="1"/>
</dbReference>
<dbReference type="InterPro" id="IPR011009">
    <property type="entry name" value="Kinase-like_dom_sf"/>
</dbReference>
<accession>A0A6A6JNP4</accession>
<dbReference type="GeneID" id="54551229"/>
<dbReference type="Gene3D" id="3.30.200.20">
    <property type="entry name" value="Phosphorylase Kinase, domain 1"/>
    <property type="match status" value="1"/>
</dbReference>
<dbReference type="Pfam" id="PF00069">
    <property type="entry name" value="Pkinase"/>
    <property type="match status" value="1"/>
</dbReference>
<dbReference type="GO" id="GO:0005524">
    <property type="term" value="F:ATP binding"/>
    <property type="evidence" value="ECO:0007669"/>
    <property type="project" value="InterPro"/>
</dbReference>
<name>A0A6A6JNP4_WESOR</name>
<feature type="region of interest" description="Disordered" evidence="1">
    <location>
        <begin position="232"/>
        <end position="252"/>
    </location>
</feature>
<dbReference type="Proteomes" id="UP000800097">
    <property type="component" value="Unassembled WGS sequence"/>
</dbReference>
<proteinExistence type="predicted"/>
<dbReference type="PANTHER" id="PTHR33112">
    <property type="entry name" value="DOMAIN PROTEIN, PUTATIVE-RELATED"/>
    <property type="match status" value="1"/>
</dbReference>
<dbReference type="InterPro" id="IPR000719">
    <property type="entry name" value="Prot_kinase_dom"/>
</dbReference>
<evidence type="ECO:0000313" key="3">
    <source>
        <dbReference type="EMBL" id="KAF2277865.1"/>
    </source>
</evidence>
<dbReference type="EMBL" id="ML986489">
    <property type="protein sequence ID" value="KAF2277865.1"/>
    <property type="molecule type" value="Genomic_DNA"/>
</dbReference>
<keyword evidence="4" id="KW-1185">Reference proteome</keyword>
<gene>
    <name evidence="3" type="ORF">EI97DRAFT_431938</name>
</gene>
<dbReference type="PROSITE" id="PS50011">
    <property type="entry name" value="PROTEIN_KINASE_DOM"/>
    <property type="match status" value="1"/>
</dbReference>
<dbReference type="RefSeq" id="XP_033655404.1">
    <property type="nucleotide sequence ID" value="XM_033798054.1"/>
</dbReference>
<reference evidence="3" key="1">
    <citation type="journal article" date="2020" name="Stud. Mycol.">
        <title>101 Dothideomycetes genomes: a test case for predicting lifestyles and emergence of pathogens.</title>
        <authorList>
            <person name="Haridas S."/>
            <person name="Albert R."/>
            <person name="Binder M."/>
            <person name="Bloem J."/>
            <person name="Labutti K."/>
            <person name="Salamov A."/>
            <person name="Andreopoulos B."/>
            <person name="Baker S."/>
            <person name="Barry K."/>
            <person name="Bills G."/>
            <person name="Bluhm B."/>
            <person name="Cannon C."/>
            <person name="Castanera R."/>
            <person name="Culley D."/>
            <person name="Daum C."/>
            <person name="Ezra D."/>
            <person name="Gonzalez J."/>
            <person name="Henrissat B."/>
            <person name="Kuo A."/>
            <person name="Liang C."/>
            <person name="Lipzen A."/>
            <person name="Lutzoni F."/>
            <person name="Magnuson J."/>
            <person name="Mondo S."/>
            <person name="Nolan M."/>
            <person name="Ohm R."/>
            <person name="Pangilinan J."/>
            <person name="Park H.-J."/>
            <person name="Ramirez L."/>
            <person name="Alfaro M."/>
            <person name="Sun H."/>
            <person name="Tritt A."/>
            <person name="Yoshinaga Y."/>
            <person name="Zwiers L.-H."/>
            <person name="Turgeon B."/>
            <person name="Goodwin S."/>
            <person name="Spatafora J."/>
            <person name="Crous P."/>
            <person name="Grigoriev I."/>
        </authorList>
    </citation>
    <scope>NUCLEOTIDE SEQUENCE</scope>
    <source>
        <strain evidence="3">CBS 379.55</strain>
    </source>
</reference>
<dbReference type="CDD" id="cd00180">
    <property type="entry name" value="PKc"/>
    <property type="match status" value="1"/>
</dbReference>
<dbReference type="SMART" id="SM00220">
    <property type="entry name" value="S_TKc"/>
    <property type="match status" value="1"/>
</dbReference>
<sequence>MENQNYAGFQFGMDFSNMNFANTAMPNLSEGNTDTDFFLFDEGVDTAYSQFDSSFASMNTEAYQNPTLNQTMDNTLASGSTFSQLDFTSPSQIFGTYPVNSMKRPLQIDTQDAPQRKRHQGAGCNSNFTSPLLSSASSIVEVGLNDQAADVCATWFSKYNVLPSDRHIESLSQLTGEPAAAIRAWFGQMLKHGIAGHDSAYKSQTSLTQSPQLDDTQNQTQFEATTLSRTCDSTTSPLRGGKKGCTPTNDPDLLRRDPNKIFQCTRKCGKRYGRKCDWKRNEEEGYPAVSWKCSLCISQGVDKVKPCFRRYHFKQHFGNIHPGMNFEDYEKDSLIRTDSTFPRHCGFCTHRFESRQDRIDHIAEHFANGKCMLDWKDPEDDQSPDEGDDDSGDDNNAPDSFQGGEGPSSGRPDGQDYSGGKQDEGGDGSNGYNPFGGFGQYQYLSTQLSDAVPASGSNQSSGEPSGCQLADEECFKVGEVSGMNLVLQEVGLDQGKEERCSTFTQDACRLEKNVGASEATILPSLESCCDDGLNTTVSLIPGPSLPPPPLLPPVTQGLMPYTCHHSHENQSAVQNLDDDHSGIVSETVDFKQKMVLHEKALEGDPTSKGAGNGSLWYSDVNTLLEDRRSASPGDPYLESQSFLSVKLLGAGGFSTVDEVVHQDTKLRISRKTLKNREESAIEELKKEVGVLQKLRHPHIIRFLGAYAKDEKVSILLTPVADTTLAVWLQRMQTGEIQRPVGLLDTVLNMFGCLVSSIRYLHEQRPVITHGDIKPQNILVMHNNGEMPHVILSDFGVSSFTDQQEDTAPLTRRYCAPEIPSGVKRDQAADIWSLGCVFIEMLVTALDRSGTQTLEFRKQFSGRHGKYYWQDLAGLHGWLCTFTDQATNAKELVALQTIQSTLRMEPSERPTAAELALIFTPAACCLAWANEQASFPAPHEELDMVQQFLKEEFNKGLDEVTSPGVLPLSQIPQPNPSPVQLKEWLDKCTHGHESCHSRSPEAGKLPTRLLDIRPDEADNGADRLQSIRLIDTAELAGPVEYAALNYTWGDDDLTLSSAMLETDLCLIPRPMLSTQLNDAITAAEHMGLRYIWVDSLCVIQDSEADKQQECAQMASTYRNALITIVVGHANESVISTDMTSEASSSSTSPSTPSHLQKVWQSAGFAWDTRAWVLMERLLCNRILHLTEGQMYWECHSLKASETFPNGLPSLVWEKVHTKPSPKQGSACCQQKITVCNDRHRRGSPDRSLCLGHPKC</sequence>
<evidence type="ECO:0000313" key="4">
    <source>
        <dbReference type="Proteomes" id="UP000800097"/>
    </source>
</evidence>
<organism evidence="3 4">
    <name type="scientific">Westerdykella ornata</name>
    <dbReference type="NCBI Taxonomy" id="318751"/>
    <lineage>
        <taxon>Eukaryota</taxon>
        <taxon>Fungi</taxon>
        <taxon>Dikarya</taxon>
        <taxon>Ascomycota</taxon>
        <taxon>Pezizomycotina</taxon>
        <taxon>Dothideomycetes</taxon>
        <taxon>Pleosporomycetidae</taxon>
        <taxon>Pleosporales</taxon>
        <taxon>Sporormiaceae</taxon>
        <taxon>Westerdykella</taxon>
    </lineage>
</organism>
<evidence type="ECO:0000256" key="1">
    <source>
        <dbReference type="SAM" id="MobiDB-lite"/>
    </source>
</evidence>